<dbReference type="RefSeq" id="WP_103958258.1">
    <property type="nucleotide sequence ID" value="NZ_FNVT01000006.1"/>
</dbReference>
<keyword evidence="2" id="KW-1185">Reference proteome</keyword>
<accession>A0A1H6DW77</accession>
<dbReference type="AlphaFoldDB" id="A0A1H6DW77"/>
<protein>
    <submittedName>
        <fullName evidence="1">Uncharacterized protein</fullName>
    </submittedName>
</protein>
<name>A0A1H6DW77_9ACTN</name>
<proteinExistence type="predicted"/>
<evidence type="ECO:0000313" key="1">
    <source>
        <dbReference type="EMBL" id="SEG88976.1"/>
    </source>
</evidence>
<dbReference type="Proteomes" id="UP000236732">
    <property type="component" value="Unassembled WGS sequence"/>
</dbReference>
<dbReference type="EMBL" id="FNVT01000006">
    <property type="protein sequence ID" value="SEG88976.1"/>
    <property type="molecule type" value="Genomic_DNA"/>
</dbReference>
<gene>
    <name evidence="1" type="ORF">SAMN05444920_106350</name>
</gene>
<evidence type="ECO:0000313" key="2">
    <source>
        <dbReference type="Proteomes" id="UP000236732"/>
    </source>
</evidence>
<dbReference type="OrthoDB" id="9802600at2"/>
<reference evidence="1 2" key="1">
    <citation type="submission" date="2016-10" db="EMBL/GenBank/DDBJ databases">
        <authorList>
            <person name="de Groot N.N."/>
        </authorList>
    </citation>
    <scope>NUCLEOTIDE SEQUENCE [LARGE SCALE GENOMIC DNA]</scope>
    <source>
        <strain evidence="1 2">CGMCC 4.7037</strain>
    </source>
</reference>
<sequence length="204" mass="22894">MIRKLGRLLTTLVAAALIVGLTSLLPPRADAEVASKPAASGSLADHCSPYTNAQFWHTSVRWGRVRERVCVEENSRRQVRAVAQFAVDWPRRCTLSAGLPPQVSGTCDSNAYRFRSLSIKSLRIVFGYTAPNGVRRNGLVCKFESRWNVVNVDGRSDTKRCWSSWRPKLRGTYRVRIDYIEADVFDDGQGYKKLAPISDTFVLT</sequence>
<organism evidence="1 2">
    <name type="scientific">Nonomuraea solani</name>
    <dbReference type="NCBI Taxonomy" id="1144553"/>
    <lineage>
        <taxon>Bacteria</taxon>
        <taxon>Bacillati</taxon>
        <taxon>Actinomycetota</taxon>
        <taxon>Actinomycetes</taxon>
        <taxon>Streptosporangiales</taxon>
        <taxon>Streptosporangiaceae</taxon>
        <taxon>Nonomuraea</taxon>
    </lineage>
</organism>